<dbReference type="EMBL" id="CP054475">
    <property type="protein sequence ID" value="UXD88620.1"/>
    <property type="molecule type" value="Genomic_DNA"/>
</dbReference>
<evidence type="ECO:0000256" key="1">
    <source>
        <dbReference type="SAM" id="Phobius"/>
    </source>
</evidence>
<keyword evidence="1" id="KW-0472">Membrane</keyword>
<evidence type="ECO:0000313" key="2">
    <source>
        <dbReference type="EMBL" id="UXD88620.1"/>
    </source>
</evidence>
<proteinExistence type="predicted"/>
<sequence>MTESTLKIIPLVLSWPVAAVLIVLFLRKPIMKVVDRFIDGQSGRAKIGPIEVELGQLADNGKKAIQQLNDINHIIAKSRLIELEITTETLSHAFSTKHKKDLEKVTLELKEKLTELNKK</sequence>
<name>A0ABY6AD18_9GAMM</name>
<dbReference type="Proteomes" id="UP001065322">
    <property type="component" value="Chromosome"/>
</dbReference>
<keyword evidence="1" id="KW-1133">Transmembrane helix</keyword>
<organism evidence="2 3">
    <name type="scientific">Thalassolituus hydrocarboniclasticus</name>
    <dbReference type="NCBI Taxonomy" id="2742796"/>
    <lineage>
        <taxon>Bacteria</taxon>
        <taxon>Pseudomonadati</taxon>
        <taxon>Pseudomonadota</taxon>
        <taxon>Gammaproteobacteria</taxon>
        <taxon>Oceanospirillales</taxon>
        <taxon>Oceanospirillaceae</taxon>
        <taxon>Thalassolituus</taxon>
    </lineage>
</organism>
<evidence type="ECO:0000313" key="3">
    <source>
        <dbReference type="Proteomes" id="UP001065322"/>
    </source>
</evidence>
<keyword evidence="1" id="KW-0812">Transmembrane</keyword>
<protein>
    <submittedName>
        <fullName evidence="2">Uncharacterized protein</fullName>
    </submittedName>
</protein>
<accession>A0ABY6AD18</accession>
<gene>
    <name evidence="2" type="ORF">HUF19_14790</name>
</gene>
<dbReference type="RefSeq" id="WP_260997347.1">
    <property type="nucleotide sequence ID" value="NZ_CP054475.1"/>
</dbReference>
<keyword evidence="3" id="KW-1185">Reference proteome</keyword>
<reference evidence="3" key="1">
    <citation type="submission" date="2020-06" db="EMBL/GenBank/DDBJ databases">
        <title>Thalassolituus marinus alknpb1M-1, a hydrocarbon-degrading bacterium isolated from the deep-sea overlying water using an in-situ strategy from the South China Sea basin.</title>
        <authorList>
            <person name="Dong C."/>
            <person name="Chen Y."/>
            <person name="Shao Z."/>
        </authorList>
    </citation>
    <scope>NUCLEOTIDE SEQUENCE [LARGE SCALE GENOMIC DNA]</scope>
    <source>
        <strain evidence="3">alknpb1M-1</strain>
    </source>
</reference>
<feature type="transmembrane region" description="Helical" evidence="1">
    <location>
        <begin position="6"/>
        <end position="26"/>
    </location>
</feature>